<keyword evidence="1" id="KW-0812">Transmembrane</keyword>
<feature type="signal peptide" evidence="2">
    <location>
        <begin position="1"/>
        <end position="17"/>
    </location>
</feature>
<accession>A0A812D7P0</accession>
<reference evidence="3" key="1">
    <citation type="submission" date="2021-01" db="EMBL/GenBank/DDBJ databases">
        <authorList>
            <person name="Li R."/>
            <person name="Bekaert M."/>
        </authorList>
    </citation>
    <scope>NUCLEOTIDE SEQUENCE</scope>
    <source>
        <strain evidence="3">Farmed</strain>
    </source>
</reference>
<dbReference type="AlphaFoldDB" id="A0A812D7P0"/>
<organism evidence="3 4">
    <name type="scientific">Acanthosepion pharaonis</name>
    <name type="common">Pharaoh cuttlefish</name>
    <name type="synonym">Sepia pharaonis</name>
    <dbReference type="NCBI Taxonomy" id="158019"/>
    <lineage>
        <taxon>Eukaryota</taxon>
        <taxon>Metazoa</taxon>
        <taxon>Spiralia</taxon>
        <taxon>Lophotrochozoa</taxon>
        <taxon>Mollusca</taxon>
        <taxon>Cephalopoda</taxon>
        <taxon>Coleoidea</taxon>
        <taxon>Decapodiformes</taxon>
        <taxon>Sepiida</taxon>
        <taxon>Sepiina</taxon>
        <taxon>Sepiidae</taxon>
        <taxon>Acanthosepion</taxon>
    </lineage>
</organism>
<gene>
    <name evidence="3" type="ORF">SPHA_51374</name>
</gene>
<name>A0A812D7P0_ACAPH</name>
<feature type="transmembrane region" description="Helical" evidence="1">
    <location>
        <begin position="91"/>
        <end position="121"/>
    </location>
</feature>
<dbReference type="EMBL" id="CAHIKZ030003108">
    <property type="protein sequence ID" value="CAE1296253.1"/>
    <property type="molecule type" value="Genomic_DNA"/>
</dbReference>
<dbReference type="Proteomes" id="UP000597762">
    <property type="component" value="Unassembled WGS sequence"/>
</dbReference>
<protein>
    <submittedName>
        <fullName evidence="3">Uncharacterized protein</fullName>
    </submittedName>
</protein>
<evidence type="ECO:0000256" key="1">
    <source>
        <dbReference type="SAM" id="Phobius"/>
    </source>
</evidence>
<comment type="caution">
    <text evidence="3">The sequence shown here is derived from an EMBL/GenBank/DDBJ whole genome shotgun (WGS) entry which is preliminary data.</text>
</comment>
<proteinExistence type="predicted"/>
<sequence length="157" mass="17526">MLAVWLAHARFFFLTSSPSLNIFHGLPTRSPFISVLLIQPKSPPLALILNHNCRVSLFRPTSRSFSTSISHEPHPLFSGTGLPLNKTFLSIYLSIYLSISLSVSLSLILSLSLSLSLSLCLSRYLSISISIYLFIYLSVCLSLFLYLTFSISLFFSL</sequence>
<keyword evidence="2" id="KW-0732">Signal</keyword>
<keyword evidence="1" id="KW-0472">Membrane</keyword>
<keyword evidence="1" id="KW-1133">Transmembrane helix</keyword>
<feature type="chain" id="PRO_5032530740" evidence="2">
    <location>
        <begin position="18"/>
        <end position="157"/>
    </location>
</feature>
<keyword evidence="4" id="KW-1185">Reference proteome</keyword>
<evidence type="ECO:0000256" key="2">
    <source>
        <dbReference type="SAM" id="SignalP"/>
    </source>
</evidence>
<evidence type="ECO:0000313" key="3">
    <source>
        <dbReference type="EMBL" id="CAE1296253.1"/>
    </source>
</evidence>
<evidence type="ECO:0000313" key="4">
    <source>
        <dbReference type="Proteomes" id="UP000597762"/>
    </source>
</evidence>
<feature type="transmembrane region" description="Helical" evidence="1">
    <location>
        <begin position="133"/>
        <end position="155"/>
    </location>
</feature>